<dbReference type="AlphaFoldDB" id="B9XAI6"/>
<protein>
    <submittedName>
        <fullName evidence="1">Uncharacterized protein</fullName>
    </submittedName>
</protein>
<evidence type="ECO:0000313" key="2">
    <source>
        <dbReference type="Proteomes" id="UP000003688"/>
    </source>
</evidence>
<comment type="caution">
    <text evidence="1">The sequence shown here is derived from an EMBL/GenBank/DDBJ whole genome shotgun (WGS) entry which is preliminary data.</text>
</comment>
<keyword evidence="2" id="KW-1185">Reference proteome</keyword>
<organism evidence="1 2">
    <name type="scientific">Pedosphaera parvula (strain Ellin514)</name>
    <dbReference type="NCBI Taxonomy" id="320771"/>
    <lineage>
        <taxon>Bacteria</taxon>
        <taxon>Pseudomonadati</taxon>
        <taxon>Verrucomicrobiota</taxon>
        <taxon>Pedosphaerae</taxon>
        <taxon>Pedosphaerales</taxon>
        <taxon>Pedosphaeraceae</taxon>
        <taxon>Pedosphaera</taxon>
    </lineage>
</organism>
<sequence>MERLDYGTFQRGKHTGETTAGFITRTRVYGFFIGLDLSISSSHAIRRS</sequence>
<reference evidence="1 2" key="1">
    <citation type="journal article" date="2011" name="J. Bacteriol.">
        <title>Genome sequence of 'Pedosphaera parvula' Ellin514, an aerobic Verrucomicrobial isolate from pasture soil.</title>
        <authorList>
            <person name="Kant R."/>
            <person name="van Passel M.W."/>
            <person name="Sangwan P."/>
            <person name="Palva A."/>
            <person name="Lucas S."/>
            <person name="Copeland A."/>
            <person name="Lapidus A."/>
            <person name="Glavina Del Rio T."/>
            <person name="Dalin E."/>
            <person name="Tice H."/>
            <person name="Bruce D."/>
            <person name="Goodwin L."/>
            <person name="Pitluck S."/>
            <person name="Chertkov O."/>
            <person name="Larimer F.W."/>
            <person name="Land M.L."/>
            <person name="Hauser L."/>
            <person name="Brettin T.S."/>
            <person name="Detter J.C."/>
            <person name="Han S."/>
            <person name="de Vos W.M."/>
            <person name="Janssen P.H."/>
            <person name="Smidt H."/>
        </authorList>
    </citation>
    <scope>NUCLEOTIDE SEQUENCE [LARGE SCALE GENOMIC DNA]</scope>
    <source>
        <strain evidence="1 2">Ellin514</strain>
    </source>
</reference>
<name>B9XAI6_PEDPL</name>
<proteinExistence type="predicted"/>
<dbReference type="Proteomes" id="UP000003688">
    <property type="component" value="Unassembled WGS sequence"/>
</dbReference>
<evidence type="ECO:0000313" key="1">
    <source>
        <dbReference type="EMBL" id="EEF63021.1"/>
    </source>
</evidence>
<accession>B9XAI6</accession>
<dbReference type="EMBL" id="ABOX02000002">
    <property type="protein sequence ID" value="EEF63021.1"/>
    <property type="molecule type" value="Genomic_DNA"/>
</dbReference>
<gene>
    <name evidence="1" type="ORF">Cflav_PD5656</name>
</gene>